<reference evidence="6" key="1">
    <citation type="submission" date="2019-02" db="EMBL/GenBank/DDBJ databases">
        <authorList>
            <person name="Gruber-Vodicka R. H."/>
            <person name="Seah K. B. B."/>
        </authorList>
    </citation>
    <scope>NUCLEOTIDE SEQUENCE</scope>
    <source>
        <strain evidence="5">BECK_BZ163</strain>
        <strain evidence="6">BECK_BZ165</strain>
    </source>
</reference>
<proteinExistence type="predicted"/>
<dbReference type="InterPro" id="IPR035897">
    <property type="entry name" value="Toll_tir_struct_dom_sf"/>
</dbReference>
<protein>
    <submittedName>
        <fullName evidence="6">Ras of Complex, Roc, domain of DAPkinase</fullName>
    </submittedName>
</protein>
<dbReference type="InterPro" id="IPR027417">
    <property type="entry name" value="P-loop_NTPase"/>
</dbReference>
<dbReference type="GO" id="GO:0016301">
    <property type="term" value="F:kinase activity"/>
    <property type="evidence" value="ECO:0007669"/>
    <property type="project" value="UniProtKB-KW"/>
</dbReference>
<dbReference type="PRINTS" id="PR00449">
    <property type="entry name" value="RASTRNSFRMNG"/>
</dbReference>
<keyword evidence="1" id="KW-0547">Nucleotide-binding</keyword>
<dbReference type="GO" id="GO:0007165">
    <property type="term" value="P:signal transduction"/>
    <property type="evidence" value="ECO:0007669"/>
    <property type="project" value="InterPro"/>
</dbReference>
<dbReference type="InterPro" id="IPR025375">
    <property type="entry name" value="DUF4365"/>
</dbReference>
<organism evidence="6">
    <name type="scientific">Candidatus Kentrum sp. FM</name>
    <dbReference type="NCBI Taxonomy" id="2126340"/>
    <lineage>
        <taxon>Bacteria</taxon>
        <taxon>Pseudomonadati</taxon>
        <taxon>Pseudomonadota</taxon>
        <taxon>Gammaproteobacteria</taxon>
        <taxon>Candidatus Kentrum</taxon>
    </lineage>
</organism>
<dbReference type="Gene3D" id="3.40.50.10140">
    <property type="entry name" value="Toll/interleukin-1 receptor homology (TIR) domain"/>
    <property type="match status" value="1"/>
</dbReference>
<gene>
    <name evidence="5" type="ORF">BECKFM1743A_GA0114220_100289</name>
    <name evidence="6" type="ORF">BECKFM1743C_GA0114222_100387</name>
</gene>
<keyword evidence="6" id="KW-0808">Transferase</keyword>
<feature type="region of interest" description="Disordered" evidence="3">
    <location>
        <begin position="318"/>
        <end position="463"/>
    </location>
</feature>
<evidence type="ECO:0000259" key="4">
    <source>
        <dbReference type="PROSITE" id="PS50104"/>
    </source>
</evidence>
<evidence type="ECO:0000313" key="6">
    <source>
        <dbReference type="EMBL" id="VFJ46658.1"/>
    </source>
</evidence>
<dbReference type="PANTHER" id="PTHR24073">
    <property type="entry name" value="DRAB5-RELATED"/>
    <property type="match status" value="1"/>
</dbReference>
<feature type="domain" description="TIR" evidence="4">
    <location>
        <begin position="4"/>
        <end position="143"/>
    </location>
</feature>
<dbReference type="AlphaFoldDB" id="A0A450S4D9"/>
<evidence type="ECO:0000313" key="5">
    <source>
        <dbReference type="EMBL" id="VFJ45662.1"/>
    </source>
</evidence>
<dbReference type="InterPro" id="IPR000157">
    <property type="entry name" value="TIR_dom"/>
</dbReference>
<sequence length="1023" mass="115625">MSDFTYDIFLSYNAADRPEVRRLAERLWDAGFRVWFDEWVIKPGDNIYHAIERGLDQSRVQVLCLSPAALSSGWIALEHNTVLFRDPSNKERRFIPLLLADCELPNVLRRYKYIDFRSKDGVAFAELLAASRQKVWEQQVARSADGRKNDEEGGNVAHYDEVRRSVTAKVVLIGEGAVGKTSLAHRLMDDAYVIRDRIHGMNVWRLELPPPSSSSSSSSWRGMPGPSVRDGKDAALESGAPGKDTLESGAPGEDDTLDREALLWDLAGQEDYRLIHRLFLEQTALALLLINPQKDDPFAEAGDWLKALESARGPRGIRRAINVGDERQSPERAPIPPYGEPASPRMSDVGWNRRPAPYSTRKDEDAQAPPGKAYSPSGDVPEPASARMSDVGWNRRPAPYSTRKDEDAQAPPGKAYSPPGDVPEPASPRMSDVGWNRRPAPYSTRKDEDAQAPPGKAYSPPGDVPETARLLIFSQIDVGGMKVSNAKIDRFCAEYGFAGWLATSAKTGENCSDGINGGQPSRLKQLIADSIPWEQLPWTATPKLLAELKNAVLAMRDEADIRLLRFSELEKHLRRALPGEGFTEADVRTVVTLLANHGLALPLKFGDLVLLQPELLNGYAGAIIRAARAHVDEIGCVAESKIHDPGFDFTGVRRLPRPDEELLLRALVQTFLERSLCIAEDTGAGQQLVFPSQYRREINIPWQPDVFVSYTFHGEWQSVWTTLVVRLWYSSEFERRELWRNAAEFQSSRGHLLGLKIDNRQGEGEATISLFFDMAAPDELKVILIEYVHRHLAKYATQIRRDRRYVCPECGMPVTNLGAVRRRQEKGKAFITCQECDEKVPFRDFIEERLESDPVAREILKMEETATRRLDNQALEQILVGHMLAVCGEAGQIFRPVTMFDVGIDGEVEFRDENGRPSGRRIYVQLRSGNFYLRRRKTDGREVFDVKNERHLDYWVNQPVDVYLVVRQTGERLDDKADREGTIRWMNVTRYLETREDKTSRRIIFTGEKLDKEALWRVRDGLV</sequence>
<keyword evidence="6" id="KW-0418">Kinase</keyword>
<evidence type="ECO:0000256" key="1">
    <source>
        <dbReference type="ARBA" id="ARBA00022741"/>
    </source>
</evidence>
<dbReference type="GO" id="GO:0005525">
    <property type="term" value="F:GTP binding"/>
    <property type="evidence" value="ECO:0007669"/>
    <property type="project" value="UniProtKB-KW"/>
</dbReference>
<dbReference type="Pfam" id="PF14280">
    <property type="entry name" value="DUF4365"/>
    <property type="match status" value="1"/>
</dbReference>
<feature type="region of interest" description="Disordered" evidence="3">
    <location>
        <begin position="208"/>
        <end position="254"/>
    </location>
</feature>
<dbReference type="SUPFAM" id="SSF52200">
    <property type="entry name" value="Toll/Interleukin receptor TIR domain"/>
    <property type="match status" value="1"/>
</dbReference>
<dbReference type="SUPFAM" id="SSF52540">
    <property type="entry name" value="P-loop containing nucleoside triphosphate hydrolases"/>
    <property type="match status" value="1"/>
</dbReference>
<dbReference type="EMBL" id="CAADFA010000038">
    <property type="protein sequence ID" value="VFJ46658.1"/>
    <property type="molecule type" value="Genomic_DNA"/>
</dbReference>
<dbReference type="PROSITE" id="PS50104">
    <property type="entry name" value="TIR"/>
    <property type="match status" value="1"/>
</dbReference>
<dbReference type="Pfam" id="PF13676">
    <property type="entry name" value="TIR_2"/>
    <property type="match status" value="1"/>
</dbReference>
<evidence type="ECO:0000256" key="3">
    <source>
        <dbReference type="SAM" id="MobiDB-lite"/>
    </source>
</evidence>
<accession>A0A450S4D9</accession>
<name>A0A450S4D9_9GAMM</name>
<keyword evidence="2" id="KW-0342">GTP-binding</keyword>
<dbReference type="EMBL" id="CAADEZ010000028">
    <property type="protein sequence ID" value="VFJ45662.1"/>
    <property type="molecule type" value="Genomic_DNA"/>
</dbReference>
<evidence type="ECO:0000256" key="2">
    <source>
        <dbReference type="ARBA" id="ARBA00023134"/>
    </source>
</evidence>
<dbReference type="Gene3D" id="3.40.50.300">
    <property type="entry name" value="P-loop containing nucleotide triphosphate hydrolases"/>
    <property type="match status" value="1"/>
</dbReference>